<dbReference type="EMBL" id="KX507373">
    <property type="protein sequence ID" value="AOT84359.1"/>
    <property type="molecule type" value="Genomic_DNA"/>
</dbReference>
<name>A0A1D8GXC8_9CHLO</name>
<protein>
    <submittedName>
        <fullName evidence="4">Putative GIY-YIG homing endonuclease</fullName>
    </submittedName>
</protein>
<evidence type="ECO:0000256" key="1">
    <source>
        <dbReference type="ARBA" id="ARBA00010045"/>
    </source>
</evidence>
<keyword evidence="4" id="KW-0540">Nuclease</keyword>
<keyword evidence="4" id="KW-0150">Chloroplast</keyword>
<dbReference type="InterPro" id="IPR003611">
    <property type="entry name" value="NUMOD3"/>
</dbReference>
<evidence type="ECO:0000313" key="4">
    <source>
        <dbReference type="EMBL" id="AOT84359.1"/>
    </source>
</evidence>
<geneLocation type="chloroplast" evidence="4"/>
<dbReference type="RefSeq" id="YP_009310740.1">
    <property type="nucleotide sequence ID" value="NC_031510.1"/>
</dbReference>
<dbReference type="InterPro" id="IPR035901">
    <property type="entry name" value="GIY-YIG_endonuc_sf"/>
</dbReference>
<dbReference type="GeneID" id="29991687"/>
<dbReference type="AlphaFoldDB" id="A0A1D8GXC8"/>
<keyword evidence="4" id="KW-0934">Plastid</keyword>
<dbReference type="GO" id="GO:0003677">
    <property type="term" value="F:DNA binding"/>
    <property type="evidence" value="ECO:0007669"/>
    <property type="project" value="InterPro"/>
</dbReference>
<dbReference type="NCBIfam" id="TIGR01453">
    <property type="entry name" value="grpIintron_endo"/>
    <property type="match status" value="1"/>
</dbReference>
<dbReference type="InterPro" id="IPR000305">
    <property type="entry name" value="GIY-YIG_endonuc"/>
</dbReference>
<feature type="compositionally biased region" description="Basic and acidic residues" evidence="2">
    <location>
        <begin position="156"/>
        <end position="170"/>
    </location>
</feature>
<reference evidence="4" key="1">
    <citation type="submission" date="2016-07" db="EMBL/GenBank/DDBJ databases">
        <title>Proliferation of group II introns in the chloroplast genome of the green alga Oedocladium carolinianum (Chlorophyceae).</title>
        <authorList>
            <person name="Brouard J.-S."/>
            <person name="Turmel M."/>
            <person name="Otis C."/>
            <person name="Lemieux C."/>
        </authorList>
    </citation>
    <scope>NUCLEOTIDE SEQUENCE</scope>
</reference>
<dbReference type="PROSITE" id="PS50164">
    <property type="entry name" value="GIY_YIG"/>
    <property type="match status" value="1"/>
</dbReference>
<dbReference type="InterPro" id="IPR006350">
    <property type="entry name" value="Intron_endoG1"/>
</dbReference>
<keyword evidence="4" id="KW-0255">Endonuclease</keyword>
<accession>A0A1D8GXC8</accession>
<dbReference type="SUPFAM" id="SSF82771">
    <property type="entry name" value="GIY-YIG endonuclease"/>
    <property type="match status" value="1"/>
</dbReference>
<evidence type="ECO:0000256" key="2">
    <source>
        <dbReference type="SAM" id="MobiDB-lite"/>
    </source>
</evidence>
<dbReference type="Pfam" id="PF01541">
    <property type="entry name" value="GIY-YIG"/>
    <property type="match status" value="1"/>
</dbReference>
<dbReference type="SUPFAM" id="SSF64496">
    <property type="entry name" value="DNA-binding domain of intron-encoded endonucleases"/>
    <property type="match status" value="2"/>
</dbReference>
<dbReference type="GO" id="GO:0004519">
    <property type="term" value="F:endonuclease activity"/>
    <property type="evidence" value="ECO:0007669"/>
    <property type="project" value="UniProtKB-KW"/>
</dbReference>
<evidence type="ECO:0000259" key="3">
    <source>
        <dbReference type="PROSITE" id="PS50164"/>
    </source>
</evidence>
<dbReference type="Gene3D" id="3.40.1440.10">
    <property type="entry name" value="GIY-YIG endonuclease"/>
    <property type="match status" value="1"/>
</dbReference>
<gene>
    <name evidence="4" type="primary">orf229</name>
</gene>
<comment type="similarity">
    <text evidence="1">To endonucleases of group I introns of fungi and phage.</text>
</comment>
<dbReference type="Pfam" id="PF07460">
    <property type="entry name" value="NUMOD3"/>
    <property type="match status" value="2"/>
</dbReference>
<feature type="domain" description="GIY-YIG" evidence="3">
    <location>
        <begin position="23"/>
        <end position="114"/>
    </location>
</feature>
<sequence length="229" mass="27003">MSFNKEQNTTNSKNKENLFDISLKSGLYLITCLPLQKHYIGQSGYVTRRLNVHKSLLRRGIHQNRTMQKDFEEYGENAFFFQKLYFGNCLSKEERENFETLILSTLSEKNRYNFYEDWRKRDSILNPFYGKKHNTEAKNALSAAKKGRPSPFAKRQQSDEVKQRLSEENKGKKNRKKALYVDSVYYESIADAAEKIGISRRLIRERCHSSEERFKNYLWAKGIEGIDPD</sequence>
<proteinExistence type="predicted"/>
<keyword evidence="4" id="KW-0378">Hydrolase</keyword>
<organism evidence="4">
    <name type="scientific">Oedocladium carolinianum</name>
    <dbReference type="NCBI Taxonomy" id="55992"/>
    <lineage>
        <taxon>Eukaryota</taxon>
        <taxon>Viridiplantae</taxon>
        <taxon>Chlorophyta</taxon>
        <taxon>core chlorophytes</taxon>
        <taxon>Chlorophyceae</taxon>
        <taxon>OCC clade</taxon>
        <taxon>Oedogoniales</taxon>
        <taxon>Oedogoniaceae</taxon>
        <taxon>Oedocladium</taxon>
    </lineage>
</organism>
<feature type="region of interest" description="Disordered" evidence="2">
    <location>
        <begin position="141"/>
        <end position="170"/>
    </location>
</feature>